<dbReference type="InterPro" id="IPR035965">
    <property type="entry name" value="PAS-like_dom_sf"/>
</dbReference>
<proteinExistence type="predicted"/>
<organism evidence="7 8">
    <name type="scientific">Indibacter alkaliphilus (strain CCUG 57479 / KCTC 22604 / LW1)</name>
    <dbReference type="NCBI Taxonomy" id="1189612"/>
    <lineage>
        <taxon>Bacteria</taxon>
        <taxon>Pseudomonadati</taxon>
        <taxon>Bacteroidota</taxon>
        <taxon>Cytophagia</taxon>
        <taxon>Cytophagales</taxon>
        <taxon>Cyclobacteriaceae</taxon>
    </lineage>
</organism>
<dbReference type="InterPro" id="IPR000014">
    <property type="entry name" value="PAS"/>
</dbReference>
<dbReference type="SMART" id="SM00086">
    <property type="entry name" value="PAC"/>
    <property type="match status" value="1"/>
</dbReference>
<evidence type="ECO:0000313" key="7">
    <source>
        <dbReference type="EMBL" id="EOZ95787.1"/>
    </source>
</evidence>
<name>S2D976_INDAL</name>
<evidence type="ECO:0000256" key="5">
    <source>
        <dbReference type="ARBA" id="ARBA00022777"/>
    </source>
</evidence>
<dbReference type="Pfam" id="PF08447">
    <property type="entry name" value="PAS_3"/>
    <property type="match status" value="1"/>
</dbReference>
<dbReference type="RefSeq" id="WP_016255293.1">
    <property type="nucleotide sequence ID" value="NZ_ALWO02000037.1"/>
</dbReference>
<dbReference type="InterPro" id="IPR013655">
    <property type="entry name" value="PAS_fold_3"/>
</dbReference>
<dbReference type="EC" id="2.7.13.3" evidence="2"/>
<reference evidence="7 8" key="1">
    <citation type="journal article" date="2013" name="Genome Announc.">
        <title>Draft Genome Sequence of Indibacter alkaliphilus Strain LW1T, Isolated from Lonar Lake, a Haloalkaline Lake in the Buldana District of Maharashtra, India.</title>
        <authorList>
            <person name="Singh A."/>
            <person name="Kumar Jangir P."/>
            <person name="Sharma R."/>
            <person name="Singh A."/>
            <person name="Kumar Pinnaka A."/>
            <person name="Shivaji S."/>
        </authorList>
    </citation>
    <scope>NUCLEOTIDE SEQUENCE [LARGE SCALE GENOMIC DNA]</scope>
    <source>
        <strain evidence="8">CCUG 57479 / KCTC 22604 / LW1</strain>
    </source>
</reference>
<dbReference type="Gene3D" id="3.30.450.20">
    <property type="entry name" value="PAS domain"/>
    <property type="match status" value="2"/>
</dbReference>
<evidence type="ECO:0000313" key="8">
    <source>
        <dbReference type="Proteomes" id="UP000006073"/>
    </source>
</evidence>
<gene>
    <name evidence="7" type="ORF">A33Q_3149</name>
</gene>
<keyword evidence="5" id="KW-0418">Kinase</keyword>
<dbReference type="InterPro" id="IPR001610">
    <property type="entry name" value="PAC"/>
</dbReference>
<keyword evidence="8" id="KW-1185">Reference proteome</keyword>
<dbReference type="AlphaFoldDB" id="S2D976"/>
<dbReference type="OrthoDB" id="818539at2"/>
<dbReference type="InterPro" id="IPR052162">
    <property type="entry name" value="Sensor_kinase/Photoreceptor"/>
</dbReference>
<sequence length="339" mass="39464">MNKDHYKDIIQKSKHLFYLALQEDHTIFETNPALEMNLRFFQGPIVGMAFKDLIFPEDFSKYQYLLEKTSKSKKTTFEIDLRKLNSQGDDFIWTNWQFHLSPFESKYKVFGIGYTIHSDSIGKLKLPTTVSELHVKNDILEGLFENNLLGFWQWDIENKYDQFNASLQILLGYDSILTEKSKKQVKWKKHIHPLDLNHVEKQLTEHFESQGKNPFHCEFRVKSLNDDLIPVICSGKVVSWTQSGQPKLMVGTFFDISERKKSESILEQQNEFLKALTFNQSHLMRAKLANILGILEVIDIKKSPEEALDLLKIIKVEAVKLDKVLQESIQDSSNFSTKV</sequence>
<dbReference type="Proteomes" id="UP000006073">
    <property type="component" value="Unassembled WGS sequence"/>
</dbReference>
<dbReference type="PANTHER" id="PTHR43304">
    <property type="entry name" value="PHYTOCHROME-LIKE PROTEIN CPH1"/>
    <property type="match status" value="1"/>
</dbReference>
<keyword evidence="4" id="KW-0808">Transferase</keyword>
<dbReference type="PANTHER" id="PTHR43304:SF1">
    <property type="entry name" value="PAC DOMAIN-CONTAINING PROTEIN"/>
    <property type="match status" value="1"/>
</dbReference>
<comment type="caution">
    <text evidence="7">The sequence shown here is derived from an EMBL/GenBank/DDBJ whole genome shotgun (WGS) entry which is preliminary data.</text>
</comment>
<dbReference type="NCBIfam" id="TIGR00229">
    <property type="entry name" value="sensory_box"/>
    <property type="match status" value="1"/>
</dbReference>
<dbReference type="eggNOG" id="COG4251">
    <property type="taxonomic scope" value="Bacteria"/>
</dbReference>
<evidence type="ECO:0000256" key="1">
    <source>
        <dbReference type="ARBA" id="ARBA00000085"/>
    </source>
</evidence>
<dbReference type="SUPFAM" id="SSF55785">
    <property type="entry name" value="PYP-like sensor domain (PAS domain)"/>
    <property type="match status" value="1"/>
</dbReference>
<dbReference type="STRING" id="1189612.A33Q_3149"/>
<evidence type="ECO:0000256" key="2">
    <source>
        <dbReference type="ARBA" id="ARBA00012438"/>
    </source>
</evidence>
<feature type="domain" description="PAS fold-3" evidence="6">
    <location>
        <begin position="168"/>
        <end position="252"/>
    </location>
</feature>
<accession>S2D976</accession>
<evidence type="ECO:0000259" key="6">
    <source>
        <dbReference type="Pfam" id="PF08447"/>
    </source>
</evidence>
<evidence type="ECO:0000256" key="3">
    <source>
        <dbReference type="ARBA" id="ARBA00022553"/>
    </source>
</evidence>
<protein>
    <recommendedName>
        <fullName evidence="2">histidine kinase</fullName>
        <ecNumber evidence="2">2.7.13.3</ecNumber>
    </recommendedName>
</protein>
<dbReference type="EMBL" id="ALWO02000037">
    <property type="protein sequence ID" value="EOZ95787.1"/>
    <property type="molecule type" value="Genomic_DNA"/>
</dbReference>
<comment type="catalytic activity">
    <reaction evidence="1">
        <text>ATP + protein L-histidine = ADP + protein N-phospho-L-histidine.</text>
        <dbReference type="EC" id="2.7.13.3"/>
    </reaction>
</comment>
<keyword evidence="3" id="KW-0597">Phosphoprotein</keyword>
<evidence type="ECO:0000256" key="4">
    <source>
        <dbReference type="ARBA" id="ARBA00022679"/>
    </source>
</evidence>
<dbReference type="GO" id="GO:0004673">
    <property type="term" value="F:protein histidine kinase activity"/>
    <property type="evidence" value="ECO:0007669"/>
    <property type="project" value="UniProtKB-EC"/>
</dbReference>